<accession>A0ACC0MTZ7</accession>
<comment type="caution">
    <text evidence="1">The sequence shown here is derived from an EMBL/GenBank/DDBJ whole genome shotgun (WGS) entry which is preliminary data.</text>
</comment>
<gene>
    <name evidence="1" type="ORF">RHMOL_Rhmol08G0259200</name>
</gene>
<evidence type="ECO:0000313" key="2">
    <source>
        <dbReference type="Proteomes" id="UP001062846"/>
    </source>
</evidence>
<keyword evidence="2" id="KW-1185">Reference proteome</keyword>
<protein>
    <submittedName>
        <fullName evidence="1">Uncharacterized protein</fullName>
    </submittedName>
</protein>
<organism evidence="1 2">
    <name type="scientific">Rhododendron molle</name>
    <name type="common">Chinese azalea</name>
    <name type="synonym">Azalea mollis</name>
    <dbReference type="NCBI Taxonomy" id="49168"/>
    <lineage>
        <taxon>Eukaryota</taxon>
        <taxon>Viridiplantae</taxon>
        <taxon>Streptophyta</taxon>
        <taxon>Embryophyta</taxon>
        <taxon>Tracheophyta</taxon>
        <taxon>Spermatophyta</taxon>
        <taxon>Magnoliopsida</taxon>
        <taxon>eudicotyledons</taxon>
        <taxon>Gunneridae</taxon>
        <taxon>Pentapetalae</taxon>
        <taxon>asterids</taxon>
        <taxon>Ericales</taxon>
        <taxon>Ericaceae</taxon>
        <taxon>Ericoideae</taxon>
        <taxon>Rhodoreae</taxon>
        <taxon>Rhododendron</taxon>
    </lineage>
</organism>
<evidence type="ECO:0000313" key="1">
    <source>
        <dbReference type="EMBL" id="KAI8543977.1"/>
    </source>
</evidence>
<proteinExistence type="predicted"/>
<dbReference type="EMBL" id="CM046395">
    <property type="protein sequence ID" value="KAI8543977.1"/>
    <property type="molecule type" value="Genomic_DNA"/>
</dbReference>
<dbReference type="Proteomes" id="UP001062846">
    <property type="component" value="Chromosome 8"/>
</dbReference>
<reference evidence="1" key="1">
    <citation type="submission" date="2022-02" db="EMBL/GenBank/DDBJ databases">
        <title>Plant Genome Project.</title>
        <authorList>
            <person name="Zhang R.-G."/>
        </authorList>
    </citation>
    <scope>NUCLEOTIDE SEQUENCE</scope>
    <source>
        <strain evidence="1">AT1</strain>
    </source>
</reference>
<sequence>MAESDAGEGGSNSRRPTHGQRELQKDGLFLLMLMPAAKLPIFRSPCISWSSIVSGLTCSLLQYVRMLVYEYVINGNLEQWLQEAVHQYGYLTWEARIKVLLGTVNARASRVRDIKLTNILIDDNFNVKISGFGLAKLLGAGNG</sequence>
<name>A0ACC0MTZ7_RHOML</name>